<sequence length="72" mass="8090">MDPTGSFPNDAGSSRNEEYLSPLHEALRGTTAIPSIHKDNSEYWKEVGFLEKGIPIAIRGNRYDDNFLSVYT</sequence>
<evidence type="ECO:0000313" key="1">
    <source>
        <dbReference type="EMBL" id="KAF0917298.1"/>
    </source>
</evidence>
<organism evidence="1 2">
    <name type="scientific">Oryza meyeriana var. granulata</name>
    <dbReference type="NCBI Taxonomy" id="110450"/>
    <lineage>
        <taxon>Eukaryota</taxon>
        <taxon>Viridiplantae</taxon>
        <taxon>Streptophyta</taxon>
        <taxon>Embryophyta</taxon>
        <taxon>Tracheophyta</taxon>
        <taxon>Spermatophyta</taxon>
        <taxon>Magnoliopsida</taxon>
        <taxon>Liliopsida</taxon>
        <taxon>Poales</taxon>
        <taxon>Poaceae</taxon>
        <taxon>BOP clade</taxon>
        <taxon>Oryzoideae</taxon>
        <taxon>Oryzeae</taxon>
        <taxon>Oryzinae</taxon>
        <taxon>Oryza</taxon>
        <taxon>Oryza meyeriana</taxon>
    </lineage>
</organism>
<name>A0A6G1DXG9_9ORYZ</name>
<accession>A0A6G1DXG9</accession>
<protein>
    <submittedName>
        <fullName evidence="1">Uncharacterized protein</fullName>
    </submittedName>
</protein>
<gene>
    <name evidence="1" type="ORF">E2562_017474</name>
</gene>
<keyword evidence="2" id="KW-1185">Reference proteome</keyword>
<dbReference type="OrthoDB" id="592185at2759"/>
<evidence type="ECO:0000313" key="2">
    <source>
        <dbReference type="Proteomes" id="UP000479710"/>
    </source>
</evidence>
<dbReference type="EMBL" id="SPHZ02000005">
    <property type="protein sequence ID" value="KAF0917298.1"/>
    <property type="molecule type" value="Genomic_DNA"/>
</dbReference>
<dbReference type="Proteomes" id="UP000479710">
    <property type="component" value="Unassembled WGS sequence"/>
</dbReference>
<proteinExistence type="predicted"/>
<reference evidence="1 2" key="1">
    <citation type="submission" date="2019-11" db="EMBL/GenBank/DDBJ databases">
        <title>Whole genome sequence of Oryza granulata.</title>
        <authorList>
            <person name="Li W."/>
        </authorList>
    </citation>
    <scope>NUCLEOTIDE SEQUENCE [LARGE SCALE GENOMIC DNA]</scope>
    <source>
        <strain evidence="2">cv. Menghai</strain>
        <tissue evidence="1">Leaf</tissue>
    </source>
</reference>
<dbReference type="AlphaFoldDB" id="A0A6G1DXG9"/>
<comment type="caution">
    <text evidence="1">The sequence shown here is derived from an EMBL/GenBank/DDBJ whole genome shotgun (WGS) entry which is preliminary data.</text>
</comment>